<organism evidence="1 2">
    <name type="scientific">Hyaloscypha bicolor E</name>
    <dbReference type="NCBI Taxonomy" id="1095630"/>
    <lineage>
        <taxon>Eukaryota</taxon>
        <taxon>Fungi</taxon>
        <taxon>Dikarya</taxon>
        <taxon>Ascomycota</taxon>
        <taxon>Pezizomycotina</taxon>
        <taxon>Leotiomycetes</taxon>
        <taxon>Helotiales</taxon>
        <taxon>Hyaloscyphaceae</taxon>
        <taxon>Hyaloscypha</taxon>
        <taxon>Hyaloscypha bicolor</taxon>
    </lineage>
</organism>
<dbReference type="EMBL" id="KZ613847">
    <property type="protein sequence ID" value="PMD56961.1"/>
    <property type="molecule type" value="Genomic_DNA"/>
</dbReference>
<sequence length="104" mass="11151">MTLAACHINVSSLALPGSAPNHVIKNSSRHMAHVQATTSKINILFSRFLISIAFSFTAGTLSTTTHGLGCTGGTSREYSFRFGAKQRRMGDIEASEMRFSGSVL</sequence>
<name>A0A2J6T1S0_9HELO</name>
<proteinExistence type="predicted"/>
<accession>A0A2J6T1S0</accession>
<dbReference type="InParanoid" id="A0A2J6T1S0"/>
<keyword evidence="2" id="KW-1185">Reference proteome</keyword>
<protein>
    <submittedName>
        <fullName evidence="1">Uncharacterized protein</fullName>
    </submittedName>
</protein>
<dbReference type="GeneID" id="36580655"/>
<dbReference type="RefSeq" id="XP_024733865.1">
    <property type="nucleotide sequence ID" value="XM_024872575.1"/>
</dbReference>
<evidence type="ECO:0000313" key="1">
    <source>
        <dbReference type="EMBL" id="PMD56961.1"/>
    </source>
</evidence>
<dbReference type="AlphaFoldDB" id="A0A2J6T1S0"/>
<dbReference type="Proteomes" id="UP000235371">
    <property type="component" value="Unassembled WGS sequence"/>
</dbReference>
<gene>
    <name evidence="1" type="ORF">K444DRAFT_40734</name>
</gene>
<evidence type="ECO:0000313" key="2">
    <source>
        <dbReference type="Proteomes" id="UP000235371"/>
    </source>
</evidence>
<reference evidence="1 2" key="1">
    <citation type="submission" date="2016-04" db="EMBL/GenBank/DDBJ databases">
        <title>A degradative enzymes factory behind the ericoid mycorrhizal symbiosis.</title>
        <authorList>
            <consortium name="DOE Joint Genome Institute"/>
            <person name="Martino E."/>
            <person name="Morin E."/>
            <person name="Grelet G."/>
            <person name="Kuo A."/>
            <person name="Kohler A."/>
            <person name="Daghino S."/>
            <person name="Barry K."/>
            <person name="Choi C."/>
            <person name="Cichocki N."/>
            <person name="Clum A."/>
            <person name="Copeland A."/>
            <person name="Hainaut M."/>
            <person name="Haridas S."/>
            <person name="Labutti K."/>
            <person name="Lindquist E."/>
            <person name="Lipzen A."/>
            <person name="Khouja H.-R."/>
            <person name="Murat C."/>
            <person name="Ohm R."/>
            <person name="Olson A."/>
            <person name="Spatafora J."/>
            <person name="Veneault-Fourrey C."/>
            <person name="Henrissat B."/>
            <person name="Grigoriev I."/>
            <person name="Martin F."/>
            <person name="Perotto S."/>
        </authorList>
    </citation>
    <scope>NUCLEOTIDE SEQUENCE [LARGE SCALE GENOMIC DNA]</scope>
    <source>
        <strain evidence="1 2">E</strain>
    </source>
</reference>